<keyword evidence="6" id="KW-0963">Cytoplasm</keyword>
<reference evidence="20" key="3">
    <citation type="submission" date="2025-09" db="UniProtKB">
        <authorList>
            <consortium name="Ensembl"/>
        </authorList>
    </citation>
    <scope>IDENTIFICATION</scope>
</reference>
<accession>A0A8C5D9H6</accession>
<keyword evidence="9" id="KW-0472">Membrane</keyword>
<evidence type="ECO:0000256" key="5">
    <source>
        <dbReference type="ARBA" id="ARBA00022443"/>
    </source>
</evidence>
<comment type="function">
    <text evidence="12">Adapter protein that links membrane-bound small G-proteins to cytoplasmic effector proteins. Necessary for CDC42-mediated reorganization of the actin cytoskeleton and for RAC1-mediated membrane ruffling. Involved in the regulation of the actin cytoskeleton by WASF family members and the Arp2/3 complex. Plays a role in neurite growth. Acts syngeristically with ENAH to promote filipodia formation. Plays a role in the reorganization of the actin cytoskeleton in response to bacterial infection. Participates in actin bundling when associated with EPS8, promoting filopodial protrusions.</text>
</comment>
<dbReference type="Pfam" id="PF08397">
    <property type="entry name" value="IMD"/>
    <property type="match status" value="1"/>
</dbReference>
<dbReference type="SMART" id="SM00326">
    <property type="entry name" value="SH3"/>
    <property type="match status" value="1"/>
</dbReference>
<evidence type="ECO:0000256" key="7">
    <source>
        <dbReference type="ARBA" id="ARBA00022553"/>
    </source>
</evidence>
<dbReference type="PROSITE" id="PS50002">
    <property type="entry name" value="SH3"/>
    <property type="match status" value="1"/>
</dbReference>
<gene>
    <name evidence="20" type="primary">zgc:158689</name>
</gene>
<dbReference type="InterPro" id="IPR013606">
    <property type="entry name" value="I-BAR_dom"/>
</dbReference>
<dbReference type="GO" id="GO:0001726">
    <property type="term" value="C:ruffle"/>
    <property type="evidence" value="ECO:0007669"/>
    <property type="project" value="UniProtKB-SubCell"/>
</dbReference>
<evidence type="ECO:0000256" key="17">
    <source>
        <dbReference type="SAM" id="MobiDB-lite"/>
    </source>
</evidence>
<dbReference type="PANTHER" id="PTHR14206">
    <property type="entry name" value="BRAIN-SPECIFIC ANGIOGENESIS INHIBITOR 1-ASSOCIATED PROTEIN 2"/>
    <property type="match status" value="1"/>
</dbReference>
<dbReference type="GO" id="GO:0016020">
    <property type="term" value="C:membrane"/>
    <property type="evidence" value="ECO:0007669"/>
    <property type="project" value="UniProtKB-SubCell"/>
</dbReference>
<dbReference type="InterPro" id="IPR036028">
    <property type="entry name" value="SH3-like_dom_sf"/>
</dbReference>
<feature type="compositionally biased region" description="Basic and acidic residues" evidence="17">
    <location>
        <begin position="604"/>
        <end position="613"/>
    </location>
</feature>
<proteinExistence type="predicted"/>
<evidence type="ECO:0000256" key="9">
    <source>
        <dbReference type="ARBA" id="ARBA00023136"/>
    </source>
</evidence>
<evidence type="ECO:0000256" key="8">
    <source>
        <dbReference type="ARBA" id="ARBA00023054"/>
    </source>
</evidence>
<evidence type="ECO:0000256" key="12">
    <source>
        <dbReference type="ARBA" id="ARBA00025545"/>
    </source>
</evidence>
<feature type="region of interest" description="Disordered" evidence="17">
    <location>
        <begin position="590"/>
        <end position="653"/>
    </location>
</feature>
<dbReference type="GO" id="GO:0005829">
    <property type="term" value="C:cytosol"/>
    <property type="evidence" value="ECO:0007669"/>
    <property type="project" value="TreeGrafter"/>
</dbReference>
<evidence type="ECO:0000313" key="20">
    <source>
        <dbReference type="Ensembl" id="ENSGWIP00000003390.1"/>
    </source>
</evidence>
<evidence type="ECO:0000256" key="3">
    <source>
        <dbReference type="ARBA" id="ARBA00004466"/>
    </source>
</evidence>
<feature type="compositionally biased region" description="Low complexity" evidence="17">
    <location>
        <begin position="286"/>
        <end position="319"/>
    </location>
</feature>
<evidence type="ECO:0000256" key="15">
    <source>
        <dbReference type="PROSITE-ProRule" id="PRU00192"/>
    </source>
</evidence>
<dbReference type="InterPro" id="IPR030128">
    <property type="entry name" value="BAIP2_I-BAR_dom"/>
</dbReference>
<evidence type="ECO:0000256" key="10">
    <source>
        <dbReference type="ARBA" id="ARBA00023212"/>
    </source>
</evidence>
<dbReference type="CDD" id="cd07646">
    <property type="entry name" value="I-BAR_IMD_IRSp53"/>
    <property type="match status" value="1"/>
</dbReference>
<dbReference type="Pfam" id="PF07653">
    <property type="entry name" value="SH3_2"/>
    <property type="match status" value="1"/>
</dbReference>
<comment type="subcellular location">
    <subcellularLocation>
        <location evidence="4">Cell projection</location>
        <location evidence="4">Filopodium</location>
    </subcellularLocation>
    <subcellularLocation>
        <location evidence="3">Cell projection</location>
        <location evidence="3">Ruffle</location>
    </subcellularLocation>
    <subcellularLocation>
        <location evidence="2">Cytoplasm</location>
        <location evidence="2">Cytoskeleton</location>
    </subcellularLocation>
    <subcellularLocation>
        <location evidence="1">Membrane</location>
        <topology evidence="1">Peripheral membrane protein</topology>
    </subcellularLocation>
</comment>
<dbReference type="OrthoDB" id="3800937at2759"/>
<dbReference type="FunFam" id="1.20.1270.60:FF:000011">
    <property type="entry name" value="Brain-specific angiogenesis inhibitor 1-associated protein 2"/>
    <property type="match status" value="1"/>
</dbReference>
<feature type="domain" description="IMD" evidence="19">
    <location>
        <begin position="1"/>
        <end position="248"/>
    </location>
</feature>
<sequence>MSRTDEVNKMTENVYKGILDQFNPSLKNFVTMGKHYERALTGVTVAAKGYFDTLVKLGELASDSQGSKELGDTLFQMAEVHRQIQVQLEDVLKLFHSELLSQLEQKLELDIKYLTATLKKYQNERRSKSESIERCQSQLKKLRRKSQGSRHPNKYGDREMQFVELMSRRQGELDTLVAGGYRAALTEERRRYCFLVDRQCCVTKLLINYHSKVRELLSQKLSSWQQSCSQPTKLPERALNLLRYTAPQSSGAAGIADVLRHSKLGSAPPEQRLSVQEVSPLLNGDSSRPQQQQQPSPPSSSQSDTGPPQGSPQTFHSGSSTGGAGGGSSEGASPQHTSTPVSASASPLPDSSTSGSASPAASTPTTTSCSSALQSSLPLPTNTSNLSPSLIPSTVMSLSQVSPASMTLPIPHSAPHSPPLSHSAPLSRAMTPVQLLHQQVGPGSSNKWSPSHNPWLLKAADMSATATLPLPKRPGSEMRTGGFQGSSLPKMLPLSGPTRVEAMFAHSPGDSGGGSGVGGSTMGGACLLHFLAGDNIALLISEPRDGWHYGQNERTGRKGWFPFSYTQPQHSKMDHLESSLFLSKANSTSTGHLDKLVSPGHQTHNPESEEERSLPPQRVSTFRPRPYSMADTNKISAELASTPPSQARPNPFAHIRLRKTVTNDRSAPIIE</sequence>
<evidence type="ECO:0000259" key="18">
    <source>
        <dbReference type="PROSITE" id="PS50002"/>
    </source>
</evidence>
<reference evidence="20" key="2">
    <citation type="submission" date="2025-08" db="UniProtKB">
        <authorList>
            <consortium name="Ensembl"/>
        </authorList>
    </citation>
    <scope>IDENTIFICATION</scope>
</reference>
<dbReference type="PANTHER" id="PTHR14206:SF6">
    <property type="entry name" value="BRAIN-SPECIFIC ANGIOGENESIS INHIBITOR 1-ASSOCIATED PROTEIN 2"/>
    <property type="match status" value="1"/>
</dbReference>
<dbReference type="GO" id="GO:0005654">
    <property type="term" value="C:nucleoplasm"/>
    <property type="evidence" value="ECO:0007669"/>
    <property type="project" value="TreeGrafter"/>
</dbReference>
<dbReference type="Proteomes" id="UP000694680">
    <property type="component" value="Chromosome 16"/>
</dbReference>
<evidence type="ECO:0000256" key="13">
    <source>
        <dbReference type="ARBA" id="ARBA00044790"/>
    </source>
</evidence>
<evidence type="ECO:0000313" key="21">
    <source>
        <dbReference type="Proteomes" id="UP000694680"/>
    </source>
</evidence>
<dbReference type="GO" id="GO:0051017">
    <property type="term" value="P:actin filament bundle assembly"/>
    <property type="evidence" value="ECO:0007669"/>
    <property type="project" value="TreeGrafter"/>
</dbReference>
<dbReference type="CDD" id="cd11779">
    <property type="entry name" value="SH3_Irsp53_BAIAP2L"/>
    <property type="match status" value="1"/>
</dbReference>
<evidence type="ECO:0000256" key="1">
    <source>
        <dbReference type="ARBA" id="ARBA00004170"/>
    </source>
</evidence>
<dbReference type="InterPro" id="IPR001452">
    <property type="entry name" value="SH3_domain"/>
</dbReference>
<dbReference type="Gene3D" id="2.30.30.40">
    <property type="entry name" value="SH3 Domains"/>
    <property type="match status" value="1"/>
</dbReference>
<dbReference type="Gene3D" id="1.20.1270.60">
    <property type="entry name" value="Arfaptin homology (AH) domain/BAR domain"/>
    <property type="match status" value="1"/>
</dbReference>
<dbReference type="GO" id="GO:0008093">
    <property type="term" value="F:cytoskeletal anchor activity"/>
    <property type="evidence" value="ECO:0007669"/>
    <property type="project" value="InterPro"/>
</dbReference>
<keyword evidence="5 15" id="KW-0728">SH3 domain</keyword>
<feature type="region of interest" description="Disordered" evidence="17">
    <location>
        <begin position="281"/>
        <end position="380"/>
    </location>
</feature>
<keyword evidence="7" id="KW-0597">Phosphoprotein</keyword>
<feature type="compositionally biased region" description="Low complexity" evidence="17">
    <location>
        <begin position="340"/>
        <end position="372"/>
    </location>
</feature>
<dbReference type="GO" id="GO:0005856">
    <property type="term" value="C:cytoskeleton"/>
    <property type="evidence" value="ECO:0007669"/>
    <property type="project" value="UniProtKB-SubCell"/>
</dbReference>
<keyword evidence="21" id="KW-1185">Reference proteome</keyword>
<organism evidence="20 21">
    <name type="scientific">Gouania willdenowi</name>
    <name type="common">Blunt-snouted clingfish</name>
    <name type="synonym">Lepadogaster willdenowi</name>
    <dbReference type="NCBI Taxonomy" id="441366"/>
    <lineage>
        <taxon>Eukaryota</taxon>
        <taxon>Metazoa</taxon>
        <taxon>Chordata</taxon>
        <taxon>Craniata</taxon>
        <taxon>Vertebrata</taxon>
        <taxon>Euteleostomi</taxon>
        <taxon>Actinopterygii</taxon>
        <taxon>Neopterygii</taxon>
        <taxon>Teleostei</taxon>
        <taxon>Neoteleostei</taxon>
        <taxon>Acanthomorphata</taxon>
        <taxon>Ovalentaria</taxon>
        <taxon>Blenniimorphae</taxon>
        <taxon>Blenniiformes</taxon>
        <taxon>Gobiesocoidei</taxon>
        <taxon>Gobiesocidae</taxon>
        <taxon>Gobiesocinae</taxon>
        <taxon>Gouania</taxon>
    </lineage>
</organism>
<evidence type="ECO:0000256" key="11">
    <source>
        <dbReference type="ARBA" id="ARBA00023273"/>
    </source>
</evidence>
<feature type="compositionally biased region" description="Gly residues" evidence="17">
    <location>
        <begin position="320"/>
        <end position="329"/>
    </location>
</feature>
<reference evidence="20" key="1">
    <citation type="submission" date="2020-06" db="EMBL/GenBank/DDBJ databases">
        <authorList>
            <consortium name="Wellcome Sanger Institute Data Sharing"/>
        </authorList>
    </citation>
    <scope>NUCLEOTIDE SEQUENCE [LARGE SCALE GENOMIC DNA]</scope>
</reference>
<protein>
    <recommendedName>
        <fullName evidence="13">BAR/IMD domain-containing adapter protein 2</fullName>
    </recommendedName>
    <alternativeName>
        <fullName evidence="14">Brain-specific angiogenesis inhibitor 1-associated protein 2</fullName>
    </alternativeName>
</protein>
<dbReference type="SUPFAM" id="SSF50044">
    <property type="entry name" value="SH3-domain"/>
    <property type="match status" value="1"/>
</dbReference>
<dbReference type="GO" id="GO:0007009">
    <property type="term" value="P:plasma membrane organization"/>
    <property type="evidence" value="ECO:0007669"/>
    <property type="project" value="InterPro"/>
</dbReference>
<evidence type="ECO:0000259" key="19">
    <source>
        <dbReference type="PROSITE" id="PS51338"/>
    </source>
</evidence>
<dbReference type="GO" id="GO:0051764">
    <property type="term" value="P:actin crosslink formation"/>
    <property type="evidence" value="ECO:0007669"/>
    <property type="project" value="TreeGrafter"/>
</dbReference>
<evidence type="ECO:0000256" key="14">
    <source>
        <dbReference type="ARBA" id="ARBA00044812"/>
    </source>
</evidence>
<dbReference type="InterPro" id="IPR027267">
    <property type="entry name" value="AH/BAR_dom_sf"/>
</dbReference>
<evidence type="ECO:0000256" key="16">
    <source>
        <dbReference type="SAM" id="Coils"/>
    </source>
</evidence>
<evidence type="ECO:0000256" key="2">
    <source>
        <dbReference type="ARBA" id="ARBA00004245"/>
    </source>
</evidence>
<keyword evidence="10" id="KW-0206">Cytoskeleton</keyword>
<dbReference type="Ensembl" id="ENSGWIT00000003666.1">
    <property type="protein sequence ID" value="ENSGWIP00000003390.1"/>
    <property type="gene ID" value="ENSGWIG00000001867.1"/>
</dbReference>
<keyword evidence="11" id="KW-0966">Cell projection</keyword>
<evidence type="ECO:0000256" key="4">
    <source>
        <dbReference type="ARBA" id="ARBA00004486"/>
    </source>
</evidence>
<name>A0A8C5D9H6_GOUWI</name>
<dbReference type="InterPro" id="IPR027681">
    <property type="entry name" value="IRSp53/IRTKS/Pinkbar"/>
</dbReference>
<feature type="domain" description="SH3" evidence="18">
    <location>
        <begin position="495"/>
        <end position="571"/>
    </location>
</feature>
<dbReference type="GO" id="GO:0030175">
    <property type="term" value="C:filopodium"/>
    <property type="evidence" value="ECO:0007669"/>
    <property type="project" value="UniProtKB-SubCell"/>
</dbReference>
<dbReference type="PROSITE" id="PS51338">
    <property type="entry name" value="IMD"/>
    <property type="match status" value="1"/>
</dbReference>
<dbReference type="GO" id="GO:0030838">
    <property type="term" value="P:positive regulation of actin filament polymerization"/>
    <property type="evidence" value="ECO:0007669"/>
    <property type="project" value="TreeGrafter"/>
</dbReference>
<feature type="region of interest" description="Disordered" evidence="17">
    <location>
        <begin position="470"/>
        <end position="489"/>
    </location>
</feature>
<dbReference type="SUPFAM" id="SSF103657">
    <property type="entry name" value="BAR/IMD domain-like"/>
    <property type="match status" value="1"/>
</dbReference>
<feature type="coiled-coil region" evidence="16">
    <location>
        <begin position="104"/>
        <end position="145"/>
    </location>
</feature>
<evidence type="ECO:0000256" key="6">
    <source>
        <dbReference type="ARBA" id="ARBA00022490"/>
    </source>
</evidence>
<dbReference type="AlphaFoldDB" id="A0A8C5D9H6"/>
<keyword evidence="8 16" id="KW-0175">Coiled coil</keyword>